<dbReference type="PANTHER" id="PTHR43798:SF31">
    <property type="entry name" value="AB HYDROLASE SUPERFAMILY PROTEIN YCLE"/>
    <property type="match status" value="1"/>
</dbReference>
<dbReference type="RefSeq" id="WP_302036538.1">
    <property type="nucleotide sequence ID" value="NZ_JAUKPO010000002.1"/>
</dbReference>
<dbReference type="Gene3D" id="3.40.50.1820">
    <property type="entry name" value="alpha/beta hydrolase"/>
    <property type="match status" value="1"/>
</dbReference>
<evidence type="ECO:0000259" key="2">
    <source>
        <dbReference type="Pfam" id="PF12697"/>
    </source>
</evidence>
<evidence type="ECO:0000256" key="1">
    <source>
        <dbReference type="ARBA" id="ARBA00022801"/>
    </source>
</evidence>
<dbReference type="Pfam" id="PF12697">
    <property type="entry name" value="Abhydrolase_6"/>
    <property type="match status" value="1"/>
</dbReference>
<proteinExistence type="predicted"/>
<dbReference type="GO" id="GO:0016787">
    <property type="term" value="F:hydrolase activity"/>
    <property type="evidence" value="ECO:0007669"/>
    <property type="project" value="UniProtKB-KW"/>
</dbReference>
<feature type="domain" description="AB hydrolase-1" evidence="2">
    <location>
        <begin position="81"/>
        <end position="304"/>
    </location>
</feature>
<dbReference type="InterPro" id="IPR029058">
    <property type="entry name" value="AB_hydrolase_fold"/>
</dbReference>
<dbReference type="InterPro" id="IPR050266">
    <property type="entry name" value="AB_hydrolase_sf"/>
</dbReference>
<gene>
    <name evidence="3" type="ORF">Q0590_05730</name>
</gene>
<dbReference type="Proteomes" id="UP001168528">
    <property type="component" value="Unassembled WGS sequence"/>
</dbReference>
<dbReference type="PANTHER" id="PTHR43798">
    <property type="entry name" value="MONOACYLGLYCEROL LIPASE"/>
    <property type="match status" value="1"/>
</dbReference>
<organism evidence="3 4">
    <name type="scientific">Rhodocytophaga aerolata</name>
    <dbReference type="NCBI Taxonomy" id="455078"/>
    <lineage>
        <taxon>Bacteria</taxon>
        <taxon>Pseudomonadati</taxon>
        <taxon>Bacteroidota</taxon>
        <taxon>Cytophagia</taxon>
        <taxon>Cytophagales</taxon>
        <taxon>Rhodocytophagaceae</taxon>
        <taxon>Rhodocytophaga</taxon>
    </lineage>
</organism>
<name>A0ABT8R0X5_9BACT</name>
<reference evidence="3" key="1">
    <citation type="submission" date="2023-07" db="EMBL/GenBank/DDBJ databases">
        <title>The genome sequence of Rhodocytophaga aerolata KACC 12507.</title>
        <authorList>
            <person name="Zhang X."/>
        </authorList>
    </citation>
    <scope>NUCLEOTIDE SEQUENCE</scope>
    <source>
        <strain evidence="3">KACC 12507</strain>
    </source>
</reference>
<keyword evidence="4" id="KW-1185">Reference proteome</keyword>
<dbReference type="SUPFAM" id="SSF53474">
    <property type="entry name" value="alpha/beta-Hydrolases"/>
    <property type="match status" value="1"/>
</dbReference>
<dbReference type="InterPro" id="IPR000073">
    <property type="entry name" value="AB_hydrolase_1"/>
</dbReference>
<protein>
    <submittedName>
        <fullName evidence="3">Alpha/beta hydrolase</fullName>
    </submittedName>
</protein>
<sequence>MKKYLLGLGILLLLLAILYLAGPKPASPSLVAGYPTLPHNLTELEKVVQNSEKALKTIKQDNQARIIWFDSLRKEKTPYSIVYLHGFGASQAEGAPVHTQLAKQFGCNLYLSRLRDHGVQQENVFADLTPENFLETAQQAIAVGKELGDSVLVIGTSTGGAFALYAASHDPSIKALVLYSPLIDFYSGATALIDKPWGLQLMRTIIGSDYMEFTRKDTLEDQYWLSKYRLEGLVALKSFVAAAMTEETFSQVKCPVFLGYYYKNEEAQDKVVSVPDMLEMYDQLATPIHLKQKKAFPEAGHHVIASYIRSKDYEGVRDETARFFQEVVHLKPVSAAEPSLSEMAASQ</sequence>
<comment type="caution">
    <text evidence="3">The sequence shown here is derived from an EMBL/GenBank/DDBJ whole genome shotgun (WGS) entry which is preliminary data.</text>
</comment>
<dbReference type="EMBL" id="JAUKPO010000002">
    <property type="protein sequence ID" value="MDO1445739.1"/>
    <property type="molecule type" value="Genomic_DNA"/>
</dbReference>
<accession>A0ABT8R0X5</accession>
<evidence type="ECO:0000313" key="4">
    <source>
        <dbReference type="Proteomes" id="UP001168528"/>
    </source>
</evidence>
<evidence type="ECO:0000313" key="3">
    <source>
        <dbReference type="EMBL" id="MDO1445739.1"/>
    </source>
</evidence>
<keyword evidence="1 3" id="KW-0378">Hydrolase</keyword>